<evidence type="ECO:0000259" key="7">
    <source>
        <dbReference type="PROSITE" id="PS50929"/>
    </source>
</evidence>
<dbReference type="Gene3D" id="1.20.1560.10">
    <property type="entry name" value="ABC transporter type 1, transmembrane domain"/>
    <property type="match status" value="1"/>
</dbReference>
<dbReference type="FunFam" id="3.40.50.300:FF:002695">
    <property type="entry name" value="ABC multidrug transporter, putative"/>
    <property type="match status" value="1"/>
</dbReference>
<dbReference type="GO" id="GO:0016887">
    <property type="term" value="F:ATP hydrolysis activity"/>
    <property type="evidence" value="ECO:0007669"/>
    <property type="project" value="InterPro"/>
</dbReference>
<dbReference type="InterPro" id="IPR017871">
    <property type="entry name" value="ABC_transporter-like_CS"/>
</dbReference>
<reference evidence="10" key="2">
    <citation type="submission" date="2019-09" db="UniProtKB">
        <authorList>
            <consortium name="WormBaseParasite"/>
        </authorList>
    </citation>
    <scope>IDENTIFICATION</scope>
</reference>
<keyword evidence="4 5" id="KW-0472">Membrane</keyword>
<evidence type="ECO:0000313" key="8">
    <source>
        <dbReference type="EMBL" id="VDO95907.1"/>
    </source>
</evidence>
<dbReference type="OrthoDB" id="5863673at2759"/>
<dbReference type="PROSITE" id="PS50893">
    <property type="entry name" value="ABC_TRANSPORTER_2"/>
    <property type="match status" value="1"/>
</dbReference>
<evidence type="ECO:0000256" key="4">
    <source>
        <dbReference type="ARBA" id="ARBA00023136"/>
    </source>
</evidence>
<accession>A0A3P8AGE8</accession>
<dbReference type="InterPro" id="IPR039421">
    <property type="entry name" value="Type_1_exporter"/>
</dbReference>
<evidence type="ECO:0000313" key="10">
    <source>
        <dbReference type="WBParaSite" id="HPBE_0001338001-mRNA-1"/>
    </source>
</evidence>
<dbReference type="Pfam" id="PF00005">
    <property type="entry name" value="ABC_tran"/>
    <property type="match status" value="1"/>
</dbReference>
<dbReference type="GO" id="GO:0016020">
    <property type="term" value="C:membrane"/>
    <property type="evidence" value="ECO:0007669"/>
    <property type="project" value="UniProtKB-SubCell"/>
</dbReference>
<keyword evidence="9" id="KW-1185">Reference proteome</keyword>
<reference evidence="8 9" key="1">
    <citation type="submission" date="2018-11" db="EMBL/GenBank/DDBJ databases">
        <authorList>
            <consortium name="Pathogen Informatics"/>
        </authorList>
    </citation>
    <scope>NUCLEOTIDE SEQUENCE [LARGE SCALE GENOMIC DNA]</scope>
</reference>
<dbReference type="WBParaSite" id="HPBE_0001338001-mRNA-1">
    <property type="protein sequence ID" value="HPBE_0001338001-mRNA-1"/>
    <property type="gene ID" value="HPBE_0001338001"/>
</dbReference>
<dbReference type="InterPro" id="IPR027417">
    <property type="entry name" value="P-loop_NTPase"/>
</dbReference>
<dbReference type="PROSITE" id="PS50929">
    <property type="entry name" value="ABC_TM1F"/>
    <property type="match status" value="1"/>
</dbReference>
<evidence type="ECO:0000256" key="2">
    <source>
        <dbReference type="ARBA" id="ARBA00022692"/>
    </source>
</evidence>
<sequence length="415" mass="46208">MACRSRKEYSHNDTLRITQLVAMDGIPLRDYNVSWLRGVIGVVQQEPVIFCATVAENIRMGDESLTESDIEEACKQANALEFVQKLSEGFNTVIGEGAVQLSGGQKQRIAIARALIRKPQILLLDEATSALDTESEHAVQQALDKAREDRTTLCIAHRLSTIRDADKIIVFEEGRIVEQGTHDELMAIENGTYLSMVKAQEIAKGEEDTTLDDVDPVEIRRGFVRKTSDEEVQVRAELVRESQRLRQSLISTSTQEPEWEIESARDDMVEEGAMEASLLDIFAYARPELLMAAVAMLFTVIRGLTWPVFSIIYGKLFMLLSSPDPSEMAGGSIMNSILFMLLAVVSGIATFVSGSLFGITGETMAMRLRMDVFKVRSTLASVENSSNYLFNRLTTIAFCGREPPGTRTRFYVRAL</sequence>
<evidence type="ECO:0000313" key="9">
    <source>
        <dbReference type="Proteomes" id="UP000050761"/>
    </source>
</evidence>
<dbReference type="Proteomes" id="UP000050761">
    <property type="component" value="Unassembled WGS sequence"/>
</dbReference>
<dbReference type="PANTHER" id="PTHR43394">
    <property type="entry name" value="ATP-DEPENDENT PERMEASE MDL1, MITOCHONDRIAL"/>
    <property type="match status" value="1"/>
</dbReference>
<dbReference type="Gene3D" id="3.40.50.300">
    <property type="entry name" value="P-loop containing nucleotide triphosphate hydrolases"/>
    <property type="match status" value="1"/>
</dbReference>
<protein>
    <submittedName>
        <fullName evidence="10">ABC transporter domain-containing protein</fullName>
    </submittedName>
</protein>
<feature type="transmembrane region" description="Helical" evidence="5">
    <location>
        <begin position="289"/>
        <end position="313"/>
    </location>
</feature>
<comment type="subcellular location">
    <subcellularLocation>
        <location evidence="1">Membrane</location>
        <topology evidence="1">Multi-pass membrane protein</topology>
    </subcellularLocation>
</comment>
<proteinExistence type="predicted"/>
<dbReference type="InterPro" id="IPR036640">
    <property type="entry name" value="ABC1_TM_sf"/>
</dbReference>
<feature type="transmembrane region" description="Helical" evidence="5">
    <location>
        <begin position="333"/>
        <end position="359"/>
    </location>
</feature>
<dbReference type="InterPro" id="IPR003439">
    <property type="entry name" value="ABC_transporter-like_ATP-bd"/>
</dbReference>
<feature type="domain" description="ABC transmembrane type-1" evidence="7">
    <location>
        <begin position="293"/>
        <end position="374"/>
    </location>
</feature>
<evidence type="ECO:0000256" key="3">
    <source>
        <dbReference type="ARBA" id="ARBA00022989"/>
    </source>
</evidence>
<dbReference type="InterPro" id="IPR011527">
    <property type="entry name" value="ABC1_TM_dom"/>
</dbReference>
<dbReference type="PROSITE" id="PS00211">
    <property type="entry name" value="ABC_TRANSPORTER_1"/>
    <property type="match status" value="1"/>
</dbReference>
<organism evidence="9 10">
    <name type="scientific">Heligmosomoides polygyrus</name>
    <name type="common">Parasitic roundworm</name>
    <dbReference type="NCBI Taxonomy" id="6339"/>
    <lineage>
        <taxon>Eukaryota</taxon>
        <taxon>Metazoa</taxon>
        <taxon>Ecdysozoa</taxon>
        <taxon>Nematoda</taxon>
        <taxon>Chromadorea</taxon>
        <taxon>Rhabditida</taxon>
        <taxon>Rhabditina</taxon>
        <taxon>Rhabditomorpha</taxon>
        <taxon>Strongyloidea</taxon>
        <taxon>Heligmosomidae</taxon>
        <taxon>Heligmosomoides</taxon>
    </lineage>
</organism>
<keyword evidence="2 5" id="KW-0812">Transmembrane</keyword>
<dbReference type="SUPFAM" id="SSF90123">
    <property type="entry name" value="ABC transporter transmembrane region"/>
    <property type="match status" value="1"/>
</dbReference>
<dbReference type="EMBL" id="UZAH01027889">
    <property type="protein sequence ID" value="VDO95907.1"/>
    <property type="molecule type" value="Genomic_DNA"/>
</dbReference>
<evidence type="ECO:0000259" key="6">
    <source>
        <dbReference type="PROSITE" id="PS50893"/>
    </source>
</evidence>
<dbReference type="Pfam" id="PF00664">
    <property type="entry name" value="ABC_membrane"/>
    <property type="match status" value="1"/>
</dbReference>
<dbReference type="GO" id="GO:0005524">
    <property type="term" value="F:ATP binding"/>
    <property type="evidence" value="ECO:0007669"/>
    <property type="project" value="InterPro"/>
</dbReference>
<feature type="domain" description="ABC transporter" evidence="6">
    <location>
        <begin position="1"/>
        <end position="198"/>
    </location>
</feature>
<dbReference type="GO" id="GO:0140359">
    <property type="term" value="F:ABC-type transporter activity"/>
    <property type="evidence" value="ECO:0007669"/>
    <property type="project" value="InterPro"/>
</dbReference>
<dbReference type="PANTHER" id="PTHR43394:SF27">
    <property type="entry name" value="ATP-DEPENDENT TRANSLOCASE ABCB1-LIKE"/>
    <property type="match status" value="1"/>
</dbReference>
<accession>A0A183FXS6</accession>
<gene>
    <name evidence="8" type="ORF">HPBE_LOCUS13381</name>
</gene>
<dbReference type="AlphaFoldDB" id="A0A183FXS6"/>
<keyword evidence="3 5" id="KW-1133">Transmembrane helix</keyword>
<name>A0A183FXS6_HELPZ</name>
<dbReference type="SUPFAM" id="SSF52540">
    <property type="entry name" value="P-loop containing nucleoside triphosphate hydrolases"/>
    <property type="match status" value="1"/>
</dbReference>
<evidence type="ECO:0000256" key="5">
    <source>
        <dbReference type="SAM" id="Phobius"/>
    </source>
</evidence>
<evidence type="ECO:0000256" key="1">
    <source>
        <dbReference type="ARBA" id="ARBA00004141"/>
    </source>
</evidence>